<dbReference type="KEGG" id="bhl:Bache_1364"/>
<keyword evidence="1" id="KW-1133">Transmembrane helix</keyword>
<evidence type="ECO:0000256" key="1">
    <source>
        <dbReference type="SAM" id="Phobius"/>
    </source>
</evidence>
<name>E6SUK6_BACT6</name>
<proteinExistence type="predicted"/>
<accession>E6SUK6</accession>
<dbReference type="OrthoDB" id="1046632at2"/>
<reference evidence="2 3" key="2">
    <citation type="journal article" date="2011" name="Stand. Genomic Sci.">
        <title>Complete genome sequence of Bacteroides helcogenes type strain (P 36-108).</title>
        <authorList>
            <person name="Pati A."/>
            <person name="Gronow S."/>
            <person name="Zeytun A."/>
            <person name="Lapidus A."/>
            <person name="Nolan M."/>
            <person name="Hammon N."/>
            <person name="Deshpande S."/>
            <person name="Cheng J.F."/>
            <person name="Tapia R."/>
            <person name="Han C."/>
            <person name="Goodwin L."/>
            <person name="Pitluck S."/>
            <person name="Liolios K."/>
            <person name="Pagani I."/>
            <person name="Ivanova N."/>
            <person name="Mavromatis K."/>
            <person name="Chen A."/>
            <person name="Palaniappan K."/>
            <person name="Land M."/>
            <person name="Hauser L."/>
            <person name="Chang Y.J."/>
            <person name="Jeffries C.D."/>
            <person name="Detter J.C."/>
            <person name="Brambilla E."/>
            <person name="Rohde M."/>
            <person name="Goker M."/>
            <person name="Woyke T."/>
            <person name="Bristow J."/>
            <person name="Eisen J.A."/>
            <person name="Markowitz V."/>
            <person name="Hugenholtz P."/>
            <person name="Kyrpides N.C."/>
            <person name="Klenk H.P."/>
            <person name="Lucas S."/>
        </authorList>
    </citation>
    <scope>NUCLEOTIDE SEQUENCE [LARGE SCALE GENOMIC DNA]</scope>
    <source>
        <strain evidence="3">ATCC 35417 / DSM 20613 / JCM 6297 / CCUG 15421 / P 36-108</strain>
    </source>
</reference>
<keyword evidence="1" id="KW-0812">Transmembrane</keyword>
<feature type="transmembrane region" description="Helical" evidence="1">
    <location>
        <begin position="132"/>
        <end position="152"/>
    </location>
</feature>
<dbReference type="eggNOG" id="ENOG5030RHJ">
    <property type="taxonomic scope" value="Bacteria"/>
</dbReference>
<evidence type="ECO:0000313" key="2">
    <source>
        <dbReference type="EMBL" id="ADV43370.1"/>
    </source>
</evidence>
<dbReference type="PATRIC" id="fig|693979.3.peg.1446"/>
<dbReference type="Proteomes" id="UP000008630">
    <property type="component" value="Chromosome"/>
</dbReference>
<sequence>MRIVKFGSYSGSSYPNLRFHPSLPDRVLEGAVSLLLLAVLGTTFYFHFKIHWVGVEPSFGWMMAGASFFTTLLLGVSAYLPMRCYSFPFRLTDRNAGVQCMLAVRTVRVMNILLNGVLLSCLLSVADVGFSKLPVSVCGVLLALTFIVYYVLAYKYR</sequence>
<dbReference type="AlphaFoldDB" id="E6SUK6"/>
<dbReference type="STRING" id="693979.Bache_1364"/>
<protein>
    <recommendedName>
        <fullName evidence="4">Transmembrane protein</fullName>
    </recommendedName>
</protein>
<keyword evidence="3" id="KW-1185">Reference proteome</keyword>
<reference key="1">
    <citation type="submission" date="2010-11" db="EMBL/GenBank/DDBJ databases">
        <title>The complete genome of Bacteroides helcogenes P 36-108.</title>
        <authorList>
            <consortium name="US DOE Joint Genome Institute (JGI-PGF)"/>
            <person name="Lucas S."/>
            <person name="Copeland A."/>
            <person name="Lapidus A."/>
            <person name="Bruce D."/>
            <person name="Goodwin L."/>
            <person name="Pitluck S."/>
            <person name="Kyrpides N."/>
            <person name="Mavromatis K."/>
            <person name="Ivanova N."/>
            <person name="Zeytun A."/>
            <person name="Brettin T."/>
            <person name="Detter J.C."/>
            <person name="Tapia R."/>
            <person name="Han C."/>
            <person name="Land M."/>
            <person name="Hauser L."/>
            <person name="Markowitz V."/>
            <person name="Cheng J.-F."/>
            <person name="Hugenholtz P."/>
            <person name="Woyke T."/>
            <person name="Wu D."/>
            <person name="Gronow S."/>
            <person name="Wellnitz S."/>
            <person name="Brambilla E."/>
            <person name="Klenk H.-P."/>
            <person name="Eisen J.A."/>
        </authorList>
    </citation>
    <scope>NUCLEOTIDE SEQUENCE</scope>
    <source>
        <strain>P 36-108</strain>
    </source>
</reference>
<dbReference type="HOGENOM" id="CLU_139584_0_0_10"/>
<gene>
    <name evidence="2" type="ordered locus">Bache_1364</name>
</gene>
<dbReference type="RefSeq" id="WP_013546964.1">
    <property type="nucleotide sequence ID" value="NC_014933.1"/>
</dbReference>
<evidence type="ECO:0008006" key="4">
    <source>
        <dbReference type="Google" id="ProtNLM"/>
    </source>
</evidence>
<organism evidence="2 3">
    <name type="scientific">Bacteroides helcogenes (strain ATCC 35417 / DSM 20613 / JCM 6297 / CCUG 15421 / P 36-108)</name>
    <dbReference type="NCBI Taxonomy" id="693979"/>
    <lineage>
        <taxon>Bacteria</taxon>
        <taxon>Pseudomonadati</taxon>
        <taxon>Bacteroidota</taxon>
        <taxon>Bacteroidia</taxon>
        <taxon>Bacteroidales</taxon>
        <taxon>Bacteroidaceae</taxon>
        <taxon>Bacteroides</taxon>
    </lineage>
</organism>
<feature type="transmembrane region" description="Helical" evidence="1">
    <location>
        <begin position="27"/>
        <end position="47"/>
    </location>
</feature>
<feature type="transmembrane region" description="Helical" evidence="1">
    <location>
        <begin position="59"/>
        <end position="81"/>
    </location>
</feature>
<evidence type="ECO:0000313" key="3">
    <source>
        <dbReference type="Proteomes" id="UP000008630"/>
    </source>
</evidence>
<dbReference type="EMBL" id="CP002352">
    <property type="protein sequence ID" value="ADV43370.1"/>
    <property type="molecule type" value="Genomic_DNA"/>
</dbReference>
<keyword evidence="1" id="KW-0472">Membrane</keyword>
<feature type="transmembrane region" description="Helical" evidence="1">
    <location>
        <begin position="102"/>
        <end position="126"/>
    </location>
</feature>